<reference evidence="2" key="1">
    <citation type="submission" date="2016-01" db="EMBL/GenBank/DDBJ databases">
        <title>Genome sequencing of Roseivirga ehrenbergii KMM 6017.</title>
        <authorList>
            <person name="Selvaratnam C."/>
            <person name="Thevarajoo S."/>
            <person name="Goh K.M."/>
            <person name="Ee R."/>
            <person name="Chan K.-G."/>
            <person name="Chong C.S."/>
        </authorList>
    </citation>
    <scope>NUCLEOTIDE SEQUENCE [LARGE SCALE GENOMIC DNA]</scope>
    <source>
        <strain evidence="2">KMM 6017</strain>
    </source>
</reference>
<keyword evidence="3" id="KW-1185">Reference proteome</keyword>
<dbReference type="RefSeq" id="WP_062593988.1">
    <property type="nucleotide sequence ID" value="NZ_LQZQ01000051.1"/>
</dbReference>
<name>A0A150WXW5_ROSEK</name>
<gene>
    <name evidence="2" type="ORF">MB14_11145</name>
</gene>
<dbReference type="Proteomes" id="UP000075583">
    <property type="component" value="Unassembled WGS sequence"/>
</dbReference>
<protein>
    <submittedName>
        <fullName evidence="2">Uncharacterized protein</fullName>
    </submittedName>
</protein>
<dbReference type="EMBL" id="LQZQ01000051">
    <property type="protein sequence ID" value="KYG71325.1"/>
    <property type="molecule type" value="Genomic_DNA"/>
</dbReference>
<dbReference type="AlphaFoldDB" id="A0A150WXW5"/>
<organism evidence="2 3">
    <name type="scientific">Roseivirga ehrenbergii (strain DSM 102268 / JCM 13514 / KCTC 12282 / NCIMB 14502 / KMM 6017)</name>
    <dbReference type="NCBI Taxonomy" id="279360"/>
    <lineage>
        <taxon>Bacteria</taxon>
        <taxon>Pseudomonadati</taxon>
        <taxon>Bacteroidota</taxon>
        <taxon>Cytophagia</taxon>
        <taxon>Cytophagales</taxon>
        <taxon>Roseivirgaceae</taxon>
        <taxon>Roseivirga</taxon>
    </lineage>
</organism>
<evidence type="ECO:0000313" key="2">
    <source>
        <dbReference type="EMBL" id="KYG71325.1"/>
    </source>
</evidence>
<evidence type="ECO:0000313" key="3">
    <source>
        <dbReference type="Proteomes" id="UP000075583"/>
    </source>
</evidence>
<sequence>MGQHNRLYFQSDFLGLGGIDRTDKSSIGEEHSPSNDGRVGYRLIFDLPPRMNAVSNSNEQSKKSPVNANVEEEFYLKQRKRSSKEHTEIEAEPRCNGLLSAKRNPLNGFLRDVMACVKPKVQ</sequence>
<dbReference type="STRING" id="279360.MB14_11145"/>
<feature type="compositionally biased region" description="Basic and acidic residues" evidence="1">
    <location>
        <begin position="20"/>
        <end position="33"/>
    </location>
</feature>
<evidence type="ECO:0000256" key="1">
    <source>
        <dbReference type="SAM" id="MobiDB-lite"/>
    </source>
</evidence>
<feature type="region of interest" description="Disordered" evidence="1">
    <location>
        <begin position="17"/>
        <end position="40"/>
    </location>
</feature>
<comment type="caution">
    <text evidence="2">The sequence shown here is derived from an EMBL/GenBank/DDBJ whole genome shotgun (WGS) entry which is preliminary data.</text>
</comment>
<dbReference type="OrthoDB" id="9905962at2"/>
<accession>A0A150WXW5</accession>
<proteinExistence type="predicted"/>